<protein>
    <recommendedName>
        <fullName evidence="4">Peptidase C39-like domain-containing protein</fullName>
    </recommendedName>
</protein>
<sequence>MGSFKNTVLILILLVTYGQGYAIRSITAYQNCDVKWGREQLNNNSSKSICQYGSLLSCVAMILQTSSKPINSRPVNPAVLNKYLMNNNGFKQGDEVNFSALEQVGLHFVKTVSDLKTAQEYFNSNHYIVLNINYGKNYGVLIGFDDSDKSNVIYYINNPIIPSETKVAAKDISVAIIFKAL</sequence>
<dbReference type="OMA" id="KPINSRP"/>
<dbReference type="Proteomes" id="UP000688137">
    <property type="component" value="Unassembled WGS sequence"/>
</dbReference>
<proteinExistence type="predicted"/>
<evidence type="ECO:0008006" key="4">
    <source>
        <dbReference type="Google" id="ProtNLM"/>
    </source>
</evidence>
<comment type="caution">
    <text evidence="2">The sequence shown here is derived from an EMBL/GenBank/DDBJ whole genome shotgun (WGS) entry which is preliminary data.</text>
</comment>
<keyword evidence="1" id="KW-0732">Signal</keyword>
<keyword evidence="3" id="KW-1185">Reference proteome</keyword>
<feature type="chain" id="PRO_5035948301" description="Peptidase C39-like domain-containing protein" evidence="1">
    <location>
        <begin position="23"/>
        <end position="181"/>
    </location>
</feature>
<dbReference type="EMBL" id="CAJJDM010000053">
    <property type="protein sequence ID" value="CAD8074962.1"/>
    <property type="molecule type" value="Genomic_DNA"/>
</dbReference>
<evidence type="ECO:0000313" key="3">
    <source>
        <dbReference type="Proteomes" id="UP000688137"/>
    </source>
</evidence>
<dbReference type="AlphaFoldDB" id="A0A8S1M830"/>
<dbReference type="PANTHER" id="PTHR40524:SF1">
    <property type="entry name" value="PEPTIDASE C39-LIKE DOMAIN-CONTAINING PROTEIN"/>
    <property type="match status" value="1"/>
</dbReference>
<feature type="signal peptide" evidence="1">
    <location>
        <begin position="1"/>
        <end position="22"/>
    </location>
</feature>
<organism evidence="2 3">
    <name type="scientific">Paramecium primaurelia</name>
    <dbReference type="NCBI Taxonomy" id="5886"/>
    <lineage>
        <taxon>Eukaryota</taxon>
        <taxon>Sar</taxon>
        <taxon>Alveolata</taxon>
        <taxon>Ciliophora</taxon>
        <taxon>Intramacronucleata</taxon>
        <taxon>Oligohymenophorea</taxon>
        <taxon>Peniculida</taxon>
        <taxon>Parameciidae</taxon>
        <taxon>Paramecium</taxon>
    </lineage>
</organism>
<evidence type="ECO:0000256" key="1">
    <source>
        <dbReference type="SAM" id="SignalP"/>
    </source>
</evidence>
<name>A0A8S1M830_PARPR</name>
<gene>
    <name evidence="2" type="ORF">PPRIM_AZ9-3.1.T0530242</name>
</gene>
<accession>A0A8S1M830</accession>
<evidence type="ECO:0000313" key="2">
    <source>
        <dbReference type="EMBL" id="CAD8074962.1"/>
    </source>
</evidence>
<dbReference type="PANTHER" id="PTHR40524">
    <property type="entry name" value="PEPTIDASE_C39_2 DOMAIN-CONTAINING PROTEIN"/>
    <property type="match status" value="1"/>
</dbReference>
<reference evidence="2" key="1">
    <citation type="submission" date="2021-01" db="EMBL/GenBank/DDBJ databases">
        <authorList>
            <consortium name="Genoscope - CEA"/>
            <person name="William W."/>
        </authorList>
    </citation>
    <scope>NUCLEOTIDE SEQUENCE</scope>
</reference>